<dbReference type="RefSeq" id="WP_212920304.1">
    <property type="nucleotide sequence ID" value="NZ_BORP01000002.1"/>
</dbReference>
<feature type="transmembrane region" description="Helical" evidence="10">
    <location>
        <begin position="34"/>
        <end position="51"/>
    </location>
</feature>
<gene>
    <name evidence="11" type="ORF">J43TS3_14070</name>
</gene>
<evidence type="ECO:0000313" key="12">
    <source>
        <dbReference type="Proteomes" id="UP000676917"/>
    </source>
</evidence>
<keyword evidence="5 10" id="KW-0812">Transmembrane</keyword>
<dbReference type="PANTHER" id="PTHR42865">
    <property type="entry name" value="PROTON/GLUTAMATE-ASPARTATE SYMPORTER"/>
    <property type="match status" value="1"/>
</dbReference>
<dbReference type="InterPro" id="IPR001991">
    <property type="entry name" value="Na-dicarboxylate_symporter"/>
</dbReference>
<feature type="transmembrane region" description="Helical" evidence="10">
    <location>
        <begin position="186"/>
        <end position="204"/>
    </location>
</feature>
<feature type="transmembrane region" description="Helical" evidence="10">
    <location>
        <begin position="265"/>
        <end position="287"/>
    </location>
</feature>
<dbReference type="PRINTS" id="PR00173">
    <property type="entry name" value="EDTRNSPORT"/>
</dbReference>
<feature type="transmembrane region" description="Helical" evidence="10">
    <location>
        <begin position="395"/>
        <end position="417"/>
    </location>
</feature>
<feature type="transmembrane region" description="Helical" evidence="10">
    <location>
        <begin position="104"/>
        <end position="130"/>
    </location>
</feature>
<feature type="transmembrane region" description="Helical" evidence="10">
    <location>
        <begin position="225"/>
        <end position="245"/>
    </location>
</feature>
<dbReference type="SUPFAM" id="SSF118215">
    <property type="entry name" value="Proton glutamate symport protein"/>
    <property type="match status" value="1"/>
</dbReference>
<evidence type="ECO:0000256" key="4">
    <source>
        <dbReference type="ARBA" id="ARBA00022448"/>
    </source>
</evidence>
<keyword evidence="12" id="KW-1185">Reference proteome</keyword>
<evidence type="ECO:0000256" key="2">
    <source>
        <dbReference type="ARBA" id="ARBA00006148"/>
    </source>
</evidence>
<keyword evidence="7 10" id="KW-1133">Transmembrane helix</keyword>
<evidence type="ECO:0000256" key="10">
    <source>
        <dbReference type="SAM" id="Phobius"/>
    </source>
</evidence>
<comment type="similarity">
    <text evidence="2">Belongs to the dicarboxylate/amino acid:cation symporter (DAACS) (TC 2.A.23) family.</text>
</comment>
<dbReference type="GO" id="GO:0015184">
    <property type="term" value="F:L-cystine transmembrane transporter activity"/>
    <property type="evidence" value="ECO:0007669"/>
    <property type="project" value="TreeGrafter"/>
</dbReference>
<dbReference type="PANTHER" id="PTHR42865:SF5">
    <property type="entry name" value="L-CYSTINE TRANSPORTER TCYP"/>
    <property type="match status" value="1"/>
</dbReference>
<evidence type="ECO:0000256" key="1">
    <source>
        <dbReference type="ARBA" id="ARBA00004141"/>
    </source>
</evidence>
<dbReference type="Pfam" id="PF00375">
    <property type="entry name" value="SDF"/>
    <property type="match status" value="1"/>
</dbReference>
<dbReference type="EMBL" id="BORP01000002">
    <property type="protein sequence ID" value="GIO26796.1"/>
    <property type="molecule type" value="Genomic_DNA"/>
</dbReference>
<proteinExistence type="inferred from homology"/>
<feature type="transmembrane region" description="Helical" evidence="10">
    <location>
        <begin position="371"/>
        <end position="389"/>
    </location>
</feature>
<dbReference type="AlphaFoldDB" id="A0A919X6F1"/>
<comment type="subcellular location">
    <subcellularLocation>
        <location evidence="1">Membrane</location>
        <topology evidence="1">Multi-pass membrane protein</topology>
    </subcellularLocation>
</comment>
<evidence type="ECO:0000256" key="5">
    <source>
        <dbReference type="ARBA" id="ARBA00022692"/>
    </source>
</evidence>
<comment type="caution">
    <text evidence="11">The sequence shown here is derived from an EMBL/GenBank/DDBJ whole genome shotgun (WGS) entry which is preliminary data.</text>
</comment>
<dbReference type="InterPro" id="IPR036458">
    <property type="entry name" value="Na:dicarbo_symporter_sf"/>
</dbReference>
<evidence type="ECO:0000313" key="11">
    <source>
        <dbReference type="EMBL" id="GIO26796.1"/>
    </source>
</evidence>
<protein>
    <recommendedName>
        <fullName evidence="3">L-cystine uptake protein TcyP</fullName>
    </recommendedName>
    <alternativeName>
        <fullName evidence="9">Transporter of cystine TcyP</fullName>
    </alternativeName>
</protein>
<sequence>MNWLVILNIAVLVAIIGLLIYMQHKHVSFTKRVFTGLGLGIVLGAALQWIYGSGTDTLQQTTEWYNVVGRGYISFLMMIVIPLVMVSIIQSITNLEKTAQLGKMAGWIIGILIGTTMIAAIIGIGAATIFDLNADQISAGQAEQDRVASLEERFSSDIEGVSTPQRILNFIPSNIFLDMTGQRSTSVIAVVIFSIFVGVAVLGLRRKNPEQAETFTKMVNAVYGVVMRIVTLVLRLTPYGILALMANTVASTDFAGILELGKFVLASYLALVVMFIIHLILVGVFGLNPLNYVRKVLPVLSFAFTSRSSAGTIPLNIAAQKNALGVEEGIANMSASFGATMGQNGCAGIYPAMLAVMAAPSVGIDPLSMDFLIPLILVIGFSSFGIAGVGGGATFAALIVLSTMGLPVGLAGLLISIEAFIDMGRTLLNVNGAMVTGTLTSRILGNFNMKIFNDKTAIEEAKTTI</sequence>
<name>A0A919X6F1_9BACI</name>
<dbReference type="GO" id="GO:0015293">
    <property type="term" value="F:symporter activity"/>
    <property type="evidence" value="ECO:0007669"/>
    <property type="project" value="InterPro"/>
</dbReference>
<dbReference type="Gene3D" id="1.10.3860.10">
    <property type="entry name" value="Sodium:dicarboxylate symporter"/>
    <property type="match status" value="1"/>
</dbReference>
<organism evidence="11 12">
    <name type="scientific">Ornithinibacillus bavariensis</name>
    <dbReference type="NCBI Taxonomy" id="545502"/>
    <lineage>
        <taxon>Bacteria</taxon>
        <taxon>Bacillati</taxon>
        <taxon>Bacillota</taxon>
        <taxon>Bacilli</taxon>
        <taxon>Bacillales</taxon>
        <taxon>Bacillaceae</taxon>
        <taxon>Ornithinibacillus</taxon>
    </lineage>
</organism>
<reference evidence="11" key="1">
    <citation type="submission" date="2021-03" db="EMBL/GenBank/DDBJ databases">
        <title>Antimicrobial resistance genes in bacteria isolated from Japanese honey, and their potential for conferring macrolide and lincosamide resistance in the American foulbrood pathogen Paenibacillus larvae.</title>
        <authorList>
            <person name="Okamoto M."/>
            <person name="Kumagai M."/>
            <person name="Kanamori H."/>
            <person name="Takamatsu D."/>
        </authorList>
    </citation>
    <scope>NUCLEOTIDE SEQUENCE</scope>
    <source>
        <strain evidence="11">J43TS3</strain>
    </source>
</reference>
<evidence type="ECO:0000256" key="8">
    <source>
        <dbReference type="ARBA" id="ARBA00023136"/>
    </source>
</evidence>
<accession>A0A919X6F1</accession>
<keyword evidence="8 10" id="KW-0472">Membrane</keyword>
<dbReference type="Proteomes" id="UP000676917">
    <property type="component" value="Unassembled WGS sequence"/>
</dbReference>
<evidence type="ECO:0000256" key="3">
    <source>
        <dbReference type="ARBA" id="ARBA00022031"/>
    </source>
</evidence>
<evidence type="ECO:0000256" key="6">
    <source>
        <dbReference type="ARBA" id="ARBA00022970"/>
    </source>
</evidence>
<keyword evidence="4" id="KW-0813">Transport</keyword>
<feature type="transmembrane region" description="Helical" evidence="10">
    <location>
        <begin position="71"/>
        <end position="92"/>
    </location>
</feature>
<feature type="transmembrane region" description="Helical" evidence="10">
    <location>
        <begin position="6"/>
        <end position="22"/>
    </location>
</feature>
<evidence type="ECO:0000256" key="9">
    <source>
        <dbReference type="ARBA" id="ARBA00031293"/>
    </source>
</evidence>
<dbReference type="GO" id="GO:0005886">
    <property type="term" value="C:plasma membrane"/>
    <property type="evidence" value="ECO:0007669"/>
    <property type="project" value="TreeGrafter"/>
</dbReference>
<keyword evidence="6" id="KW-0029">Amino-acid transport</keyword>
<evidence type="ECO:0000256" key="7">
    <source>
        <dbReference type="ARBA" id="ARBA00022989"/>
    </source>
</evidence>